<organism evidence="1 2">
    <name type="scientific">Solanum tuberosum</name>
    <name type="common">Potato</name>
    <dbReference type="NCBI Taxonomy" id="4113"/>
    <lineage>
        <taxon>Eukaryota</taxon>
        <taxon>Viridiplantae</taxon>
        <taxon>Streptophyta</taxon>
        <taxon>Embryophyta</taxon>
        <taxon>Tracheophyta</taxon>
        <taxon>Spermatophyta</taxon>
        <taxon>Magnoliopsida</taxon>
        <taxon>eudicotyledons</taxon>
        <taxon>Gunneridae</taxon>
        <taxon>Pentapetalae</taxon>
        <taxon>asterids</taxon>
        <taxon>lamiids</taxon>
        <taxon>Solanales</taxon>
        <taxon>Solanaceae</taxon>
        <taxon>Solanoideae</taxon>
        <taxon>Solaneae</taxon>
        <taxon>Solanum</taxon>
    </lineage>
</organism>
<dbReference type="EMBL" id="JAIVGD010000005">
    <property type="protein sequence ID" value="KAH0773704.1"/>
    <property type="molecule type" value="Genomic_DNA"/>
</dbReference>
<gene>
    <name evidence="1" type="ORF">KY290_010841</name>
</gene>
<keyword evidence="2" id="KW-1185">Reference proteome</keyword>
<proteinExistence type="predicted"/>
<protein>
    <submittedName>
        <fullName evidence="1">Uncharacterized protein</fullName>
    </submittedName>
</protein>
<comment type="caution">
    <text evidence="1">The sequence shown here is derived from an EMBL/GenBank/DDBJ whole genome shotgun (WGS) entry which is preliminary data.</text>
</comment>
<reference evidence="1 2" key="1">
    <citation type="journal article" date="2021" name="bioRxiv">
        <title>Chromosome-scale and haplotype-resolved genome assembly of a tetraploid potato cultivar.</title>
        <authorList>
            <person name="Sun H."/>
            <person name="Jiao W.-B."/>
            <person name="Krause K."/>
            <person name="Campoy J.A."/>
            <person name="Goel M."/>
            <person name="Folz-Donahue K."/>
            <person name="Kukat C."/>
            <person name="Huettel B."/>
            <person name="Schneeberger K."/>
        </authorList>
    </citation>
    <scope>NUCLEOTIDE SEQUENCE [LARGE SCALE GENOMIC DNA]</scope>
    <source>
        <strain evidence="1">SolTubOtavaFocal</strain>
        <tissue evidence="1">Leaves</tissue>
    </source>
</reference>
<accession>A0ABQ7VZ00</accession>
<evidence type="ECO:0000313" key="2">
    <source>
        <dbReference type="Proteomes" id="UP000826656"/>
    </source>
</evidence>
<name>A0ABQ7VZ00_SOLTU</name>
<evidence type="ECO:0000313" key="1">
    <source>
        <dbReference type="EMBL" id="KAH0773704.1"/>
    </source>
</evidence>
<sequence length="59" mass="6631">MGRIQQPAWRLDGFRQVNFYELHDLGYIGNKFTCERGRGTNGSVSGYSPCNGLLAHTIQ</sequence>
<dbReference type="Proteomes" id="UP000826656">
    <property type="component" value="Unassembled WGS sequence"/>
</dbReference>